<reference evidence="1 2" key="1">
    <citation type="submission" date="2012-11" db="EMBL/GenBank/DDBJ databases">
        <title>Whole genome sequence of Gluconacetobacter europaeus NBRC3261.</title>
        <authorList>
            <person name="Azuma Y."/>
            <person name="Higashiura N."/>
            <person name="Hirakawa H."/>
            <person name="Matsushita K."/>
        </authorList>
    </citation>
    <scope>NUCLEOTIDE SEQUENCE [LARGE SCALE GENOMIC DNA]</scope>
    <source>
        <strain evidence="1 2">NBRC 3261</strain>
    </source>
</reference>
<dbReference type="RefSeq" id="WP_048852287.1">
    <property type="nucleotide sequence ID" value="NZ_BANI01000259.1"/>
</dbReference>
<evidence type="ECO:0000313" key="2">
    <source>
        <dbReference type="Proteomes" id="UP000032675"/>
    </source>
</evidence>
<sequence>MDDYIPQKYLDAIEGFSVEDFDGMEDLTVSATKVIDEDGFRLDYYFDVGALIWTVEIDEVGAAIACDPRSTLL</sequence>
<dbReference type="EMBL" id="BANI01000259">
    <property type="protein sequence ID" value="GAN97895.1"/>
    <property type="molecule type" value="Genomic_DNA"/>
</dbReference>
<name>A0A0D6Q4J8_KOMEU</name>
<dbReference type="Proteomes" id="UP000032675">
    <property type="component" value="Unassembled WGS sequence"/>
</dbReference>
<gene>
    <name evidence="1" type="ORF">Geu3261_0306_001</name>
</gene>
<proteinExistence type="predicted"/>
<dbReference type="AlphaFoldDB" id="A0A0D6Q4J8"/>
<comment type="caution">
    <text evidence="1">The sequence shown here is derived from an EMBL/GenBank/DDBJ whole genome shotgun (WGS) entry which is preliminary data.</text>
</comment>
<evidence type="ECO:0000313" key="1">
    <source>
        <dbReference type="EMBL" id="GAN97895.1"/>
    </source>
</evidence>
<protein>
    <submittedName>
        <fullName evidence="1">Uncharacterized protein</fullName>
    </submittedName>
</protein>
<organism evidence="1 2">
    <name type="scientific">Komagataeibacter europaeus NBRC 3261</name>
    <dbReference type="NCBI Taxonomy" id="1234669"/>
    <lineage>
        <taxon>Bacteria</taxon>
        <taxon>Pseudomonadati</taxon>
        <taxon>Pseudomonadota</taxon>
        <taxon>Alphaproteobacteria</taxon>
        <taxon>Acetobacterales</taxon>
        <taxon>Acetobacteraceae</taxon>
        <taxon>Komagataeibacter</taxon>
    </lineage>
</organism>
<accession>A0A0D6Q4J8</accession>